<dbReference type="RefSeq" id="WP_386675986.1">
    <property type="nucleotide sequence ID" value="NZ_JBHLTG010000011.1"/>
</dbReference>
<keyword evidence="1" id="KW-1133">Transmembrane helix</keyword>
<keyword evidence="4" id="KW-1185">Reference proteome</keyword>
<feature type="transmembrane region" description="Helical" evidence="1">
    <location>
        <begin position="7"/>
        <end position="24"/>
    </location>
</feature>
<feature type="transmembrane region" description="Helical" evidence="1">
    <location>
        <begin position="115"/>
        <end position="132"/>
    </location>
</feature>
<dbReference type="Pfam" id="PF04892">
    <property type="entry name" value="VanZ"/>
    <property type="match status" value="1"/>
</dbReference>
<dbReference type="Proteomes" id="UP001589896">
    <property type="component" value="Unassembled WGS sequence"/>
</dbReference>
<name>A0ABV6S0H7_9GAMM</name>
<feature type="transmembrane region" description="Helical" evidence="1">
    <location>
        <begin position="60"/>
        <end position="78"/>
    </location>
</feature>
<comment type="caution">
    <text evidence="3">The sequence shown here is derived from an EMBL/GenBank/DDBJ whole genome shotgun (WGS) entry which is preliminary data.</text>
</comment>
<accession>A0ABV6S0H7</accession>
<organism evidence="3 4">
    <name type="scientific">Lysobacter korlensis</name>
    <dbReference type="NCBI Taxonomy" id="553636"/>
    <lineage>
        <taxon>Bacteria</taxon>
        <taxon>Pseudomonadati</taxon>
        <taxon>Pseudomonadota</taxon>
        <taxon>Gammaproteobacteria</taxon>
        <taxon>Lysobacterales</taxon>
        <taxon>Lysobacteraceae</taxon>
        <taxon>Lysobacter</taxon>
    </lineage>
</organism>
<evidence type="ECO:0000313" key="4">
    <source>
        <dbReference type="Proteomes" id="UP001589896"/>
    </source>
</evidence>
<feature type="domain" description="VanZ-like" evidence="2">
    <location>
        <begin position="13"/>
        <end position="130"/>
    </location>
</feature>
<dbReference type="EMBL" id="JBHLTG010000011">
    <property type="protein sequence ID" value="MFC0682197.1"/>
    <property type="molecule type" value="Genomic_DNA"/>
</dbReference>
<dbReference type="PANTHER" id="PTHR28008:SF1">
    <property type="entry name" value="DOMAIN PROTEIN, PUTATIVE (AFU_ORTHOLOGUE AFUA_3G10980)-RELATED"/>
    <property type="match status" value="1"/>
</dbReference>
<sequence>MFRRHPLLSVVTFVYLGIVGWLTLGPQPLDDEANGLLFRVLEYLDRNPSTAWVSYNGLEFTANIAMFVPVGLFFLLLLGRSSWFVAVLAGVGLTFAIETAQLFLPERVSDPRDLASNSIGALVGVVAALIVTTPKARRLKREAAERRAALAAAAARAARERSAEALAGRTR</sequence>
<dbReference type="InterPro" id="IPR006976">
    <property type="entry name" value="VanZ-like"/>
</dbReference>
<feature type="transmembrane region" description="Helical" evidence="1">
    <location>
        <begin position="83"/>
        <end position="103"/>
    </location>
</feature>
<reference evidence="3 4" key="1">
    <citation type="submission" date="2024-09" db="EMBL/GenBank/DDBJ databases">
        <authorList>
            <person name="Sun Q."/>
            <person name="Mori K."/>
        </authorList>
    </citation>
    <scope>NUCLEOTIDE SEQUENCE [LARGE SCALE GENOMIC DNA]</scope>
    <source>
        <strain evidence="3 4">KCTC 23076</strain>
    </source>
</reference>
<evidence type="ECO:0000256" key="1">
    <source>
        <dbReference type="SAM" id="Phobius"/>
    </source>
</evidence>
<dbReference type="PANTHER" id="PTHR28008">
    <property type="entry name" value="DOMAIN PROTEIN, PUTATIVE (AFU_ORTHOLOGUE AFUA_3G10980)-RELATED"/>
    <property type="match status" value="1"/>
</dbReference>
<keyword evidence="1" id="KW-0812">Transmembrane</keyword>
<gene>
    <name evidence="3" type="ORF">ACFFGH_30570</name>
</gene>
<evidence type="ECO:0000313" key="3">
    <source>
        <dbReference type="EMBL" id="MFC0682197.1"/>
    </source>
</evidence>
<keyword evidence="1" id="KW-0472">Membrane</keyword>
<protein>
    <submittedName>
        <fullName evidence="3">VanZ family protein</fullName>
    </submittedName>
</protein>
<evidence type="ECO:0000259" key="2">
    <source>
        <dbReference type="Pfam" id="PF04892"/>
    </source>
</evidence>
<proteinExistence type="predicted"/>